<evidence type="ECO:0000313" key="6">
    <source>
        <dbReference type="Proteomes" id="UP000054279"/>
    </source>
</evidence>
<dbReference type="GO" id="GO:0008270">
    <property type="term" value="F:zinc ion binding"/>
    <property type="evidence" value="ECO:0007669"/>
    <property type="project" value="UniProtKB-KW"/>
</dbReference>
<feature type="domain" description="CCHC-type" evidence="4">
    <location>
        <begin position="194"/>
        <end position="209"/>
    </location>
</feature>
<evidence type="ECO:0000259" key="4">
    <source>
        <dbReference type="PROSITE" id="PS50158"/>
    </source>
</evidence>
<feature type="region of interest" description="Disordered" evidence="3">
    <location>
        <begin position="120"/>
        <end position="181"/>
    </location>
</feature>
<keyword evidence="1" id="KW-0507">mRNA processing</keyword>
<dbReference type="InterPro" id="IPR036875">
    <property type="entry name" value="Znf_CCHC_sf"/>
</dbReference>
<name>A0A0C9UDB1_SPHS4</name>
<evidence type="ECO:0000313" key="5">
    <source>
        <dbReference type="EMBL" id="KIJ23386.1"/>
    </source>
</evidence>
<dbReference type="SUPFAM" id="SSF57756">
    <property type="entry name" value="Retrovirus zinc finger-like domains"/>
    <property type="match status" value="1"/>
</dbReference>
<proteinExistence type="predicted"/>
<dbReference type="Gene3D" id="4.10.60.10">
    <property type="entry name" value="Zinc finger, CCHC-type"/>
    <property type="match status" value="1"/>
</dbReference>
<organism evidence="5 6">
    <name type="scientific">Sphaerobolus stellatus (strain SS14)</name>
    <dbReference type="NCBI Taxonomy" id="990650"/>
    <lineage>
        <taxon>Eukaryota</taxon>
        <taxon>Fungi</taxon>
        <taxon>Dikarya</taxon>
        <taxon>Basidiomycota</taxon>
        <taxon>Agaricomycotina</taxon>
        <taxon>Agaricomycetes</taxon>
        <taxon>Phallomycetidae</taxon>
        <taxon>Geastrales</taxon>
        <taxon>Sphaerobolaceae</taxon>
        <taxon>Sphaerobolus</taxon>
    </lineage>
</organism>
<evidence type="ECO:0000256" key="3">
    <source>
        <dbReference type="SAM" id="MobiDB-lite"/>
    </source>
</evidence>
<dbReference type="SMART" id="SM00343">
    <property type="entry name" value="ZnF_C2HC"/>
    <property type="match status" value="1"/>
</dbReference>
<dbReference type="EMBL" id="KN837697">
    <property type="protein sequence ID" value="KIJ23386.1"/>
    <property type="molecule type" value="Genomic_DNA"/>
</dbReference>
<keyword evidence="2" id="KW-0479">Metal-binding</keyword>
<feature type="compositionally biased region" description="Basic and acidic residues" evidence="3">
    <location>
        <begin position="125"/>
        <end position="145"/>
    </location>
</feature>
<accession>A0A0C9UDB1</accession>
<dbReference type="PROSITE" id="PS50158">
    <property type="entry name" value="ZF_CCHC"/>
    <property type="match status" value="1"/>
</dbReference>
<evidence type="ECO:0000256" key="1">
    <source>
        <dbReference type="ARBA" id="ARBA00022664"/>
    </source>
</evidence>
<reference evidence="5 6" key="1">
    <citation type="submission" date="2014-06" db="EMBL/GenBank/DDBJ databases">
        <title>Evolutionary Origins and Diversification of the Mycorrhizal Mutualists.</title>
        <authorList>
            <consortium name="DOE Joint Genome Institute"/>
            <consortium name="Mycorrhizal Genomics Consortium"/>
            <person name="Kohler A."/>
            <person name="Kuo A."/>
            <person name="Nagy L.G."/>
            <person name="Floudas D."/>
            <person name="Copeland A."/>
            <person name="Barry K.W."/>
            <person name="Cichocki N."/>
            <person name="Veneault-Fourrey C."/>
            <person name="LaButti K."/>
            <person name="Lindquist E.A."/>
            <person name="Lipzen A."/>
            <person name="Lundell T."/>
            <person name="Morin E."/>
            <person name="Murat C."/>
            <person name="Riley R."/>
            <person name="Ohm R."/>
            <person name="Sun H."/>
            <person name="Tunlid A."/>
            <person name="Henrissat B."/>
            <person name="Grigoriev I.V."/>
            <person name="Hibbett D.S."/>
            <person name="Martin F."/>
        </authorList>
    </citation>
    <scope>NUCLEOTIDE SEQUENCE [LARGE SCALE GENOMIC DNA]</scope>
    <source>
        <strain evidence="5 6">SS14</strain>
    </source>
</reference>
<gene>
    <name evidence="5" type="ORF">M422DRAFT_276050</name>
</gene>
<sequence length="280" mass="31290">MSNNESDNALIRIVKPMLDQNNHPTMEKSPLAKARVKVTPPGKYSREQSLEVLETFIKGVVPRNEIRGKALEWFNKIVEPRKYQGTPMDLKQVVTGLYGQYIPSLARHEASNKSDFLKQGTLSVQEHKTRNNGPDRTKSRTDPPKLGEINKGPSITPGPSGVNRNSLTPPGGAGPPIYNRQRTNHELSHNSIECYNCGKLGHIKPSCPEPIRAHHIGAVHVEDSPEGQANNADLDINDNIDDECFDEGEYCNDEYNNQLDLSEDQHSWGSKPSEFDWSDD</sequence>
<keyword evidence="6" id="KW-1185">Reference proteome</keyword>
<keyword evidence="2" id="KW-0862">Zinc</keyword>
<dbReference type="GO" id="GO:0003676">
    <property type="term" value="F:nucleic acid binding"/>
    <property type="evidence" value="ECO:0007669"/>
    <property type="project" value="InterPro"/>
</dbReference>
<dbReference type="Proteomes" id="UP000054279">
    <property type="component" value="Unassembled WGS sequence"/>
</dbReference>
<dbReference type="OrthoDB" id="196607at2759"/>
<dbReference type="AlphaFoldDB" id="A0A0C9UDB1"/>
<protein>
    <recommendedName>
        <fullName evidence="4">CCHC-type domain-containing protein</fullName>
    </recommendedName>
</protein>
<keyword evidence="2" id="KW-0863">Zinc-finger</keyword>
<dbReference type="InterPro" id="IPR001878">
    <property type="entry name" value="Znf_CCHC"/>
</dbReference>
<dbReference type="GO" id="GO:0006397">
    <property type="term" value="P:mRNA processing"/>
    <property type="evidence" value="ECO:0007669"/>
    <property type="project" value="UniProtKB-KW"/>
</dbReference>
<dbReference type="HOGENOM" id="CLU_056431_0_0_1"/>
<evidence type="ECO:0000256" key="2">
    <source>
        <dbReference type="PROSITE-ProRule" id="PRU00047"/>
    </source>
</evidence>
<dbReference type="Pfam" id="PF00098">
    <property type="entry name" value="zf-CCHC"/>
    <property type="match status" value="1"/>
</dbReference>